<comment type="caution">
    <text evidence="4">The sequence shown here is derived from an EMBL/GenBank/DDBJ whole genome shotgun (WGS) entry which is preliminary data.</text>
</comment>
<dbReference type="InterPro" id="IPR004843">
    <property type="entry name" value="Calcineurin-like_PHP"/>
</dbReference>
<dbReference type="InterPro" id="IPR000421">
    <property type="entry name" value="FA58C"/>
</dbReference>
<evidence type="ECO:0000259" key="3">
    <source>
        <dbReference type="PROSITE" id="PS50022"/>
    </source>
</evidence>
<dbReference type="PROSITE" id="PS51318">
    <property type="entry name" value="TAT"/>
    <property type="match status" value="1"/>
</dbReference>
<dbReference type="PANTHER" id="PTHR22953">
    <property type="entry name" value="ACID PHOSPHATASE RELATED"/>
    <property type="match status" value="1"/>
</dbReference>
<evidence type="ECO:0000313" key="5">
    <source>
        <dbReference type="Proteomes" id="UP000660454"/>
    </source>
</evidence>
<dbReference type="PROSITE" id="PS50022">
    <property type="entry name" value="FA58C_3"/>
    <property type="match status" value="1"/>
</dbReference>
<dbReference type="PANTHER" id="PTHR22953:SF153">
    <property type="entry name" value="PURPLE ACID PHOSPHATASE"/>
    <property type="match status" value="1"/>
</dbReference>
<proteinExistence type="predicted"/>
<dbReference type="SUPFAM" id="SSF56300">
    <property type="entry name" value="Metallo-dependent phosphatases"/>
    <property type="match status" value="1"/>
</dbReference>
<dbReference type="SUPFAM" id="SSF49785">
    <property type="entry name" value="Galactose-binding domain-like"/>
    <property type="match status" value="1"/>
</dbReference>
<gene>
    <name evidence="4" type="ORF">Msi02_00110</name>
</gene>
<dbReference type="InterPro" id="IPR008979">
    <property type="entry name" value="Galactose-bd-like_sf"/>
</dbReference>
<feature type="chain" id="PRO_5045439930" description="F5/8 type C domain-containing protein" evidence="2">
    <location>
        <begin position="32"/>
        <end position="455"/>
    </location>
</feature>
<accession>A0ABQ4GCL9</accession>
<dbReference type="InterPro" id="IPR029052">
    <property type="entry name" value="Metallo-depent_PP-like"/>
</dbReference>
<reference evidence="4 5" key="1">
    <citation type="submission" date="2021-01" db="EMBL/GenBank/DDBJ databases">
        <title>Whole genome shotgun sequence of Microbispora siamensis NBRC 104113.</title>
        <authorList>
            <person name="Komaki H."/>
            <person name="Tamura T."/>
        </authorList>
    </citation>
    <scope>NUCLEOTIDE SEQUENCE [LARGE SCALE GENOMIC DNA]</scope>
    <source>
        <strain evidence="4 5">NBRC 104113</strain>
    </source>
</reference>
<dbReference type="RefSeq" id="WP_204046500.1">
    <property type="nucleotide sequence ID" value="NZ_BOOF01000001.1"/>
</dbReference>
<sequence>MSRISRKKVLRAALGALLLLSTLGAAGAAHAGARLPARAADVPSTVVPSIPGCTAVQPVSAVTASTWEDVNPPRQAVDGDLTTRWSGQGLGANLVLDLGQARTLCGLKIAWHRGDLRWNDFNIYTSTDGANYTVVWAGRSSGSTAGFESYPFAAPVSARYVRISFWQSQEGSWASILETAALGPDSGQDGEHVVVAAGDIATTCEGSGCGHARTSERVLAINPAAVLTLGDNQYDNGTYEEFTRYYATTWGRFKAKTKPAPGNHEYGLGDGAAGYFQYFGTAAAPAGKSWYSFDLGDWHLVSLNSEVSRSAGGEQVTWLQNDLARTTKPCVLAYWHRPLFSSGSEHGDFPNMKPFWDVLYGVRADLVLSGHDHDYERFAKETPDAVASSSGIREFVVGTGGATPKPFGTVRANSQRRLQANGVLKLTLAANAYSWQFVRDDGAVLDSGGPVSCNG</sequence>
<keyword evidence="1 2" id="KW-0732">Signal</keyword>
<dbReference type="Pfam" id="PF00149">
    <property type="entry name" value="Metallophos"/>
    <property type="match status" value="1"/>
</dbReference>
<feature type="signal peptide" evidence="2">
    <location>
        <begin position="1"/>
        <end position="31"/>
    </location>
</feature>
<dbReference type="Pfam" id="PF00754">
    <property type="entry name" value="F5_F8_type_C"/>
    <property type="match status" value="1"/>
</dbReference>
<organism evidence="4 5">
    <name type="scientific">Microbispora siamensis</name>
    <dbReference type="NCBI Taxonomy" id="564413"/>
    <lineage>
        <taxon>Bacteria</taxon>
        <taxon>Bacillati</taxon>
        <taxon>Actinomycetota</taxon>
        <taxon>Actinomycetes</taxon>
        <taxon>Streptosporangiales</taxon>
        <taxon>Streptosporangiaceae</taxon>
        <taxon>Microbispora</taxon>
    </lineage>
</organism>
<feature type="domain" description="F5/8 type C" evidence="3">
    <location>
        <begin position="45"/>
        <end position="184"/>
    </location>
</feature>
<evidence type="ECO:0000256" key="2">
    <source>
        <dbReference type="SAM" id="SignalP"/>
    </source>
</evidence>
<evidence type="ECO:0000256" key="1">
    <source>
        <dbReference type="ARBA" id="ARBA00022729"/>
    </source>
</evidence>
<dbReference type="InterPro" id="IPR006311">
    <property type="entry name" value="TAT_signal"/>
</dbReference>
<keyword evidence="5" id="KW-1185">Reference proteome</keyword>
<evidence type="ECO:0000313" key="4">
    <source>
        <dbReference type="EMBL" id="GIH59194.1"/>
    </source>
</evidence>
<dbReference type="Gene3D" id="3.60.21.10">
    <property type="match status" value="1"/>
</dbReference>
<name>A0ABQ4GCL9_9ACTN</name>
<dbReference type="Gene3D" id="2.60.120.260">
    <property type="entry name" value="Galactose-binding domain-like"/>
    <property type="match status" value="1"/>
</dbReference>
<dbReference type="Proteomes" id="UP000660454">
    <property type="component" value="Unassembled WGS sequence"/>
</dbReference>
<dbReference type="EMBL" id="BOOF01000001">
    <property type="protein sequence ID" value="GIH59194.1"/>
    <property type="molecule type" value="Genomic_DNA"/>
</dbReference>
<protein>
    <recommendedName>
        <fullName evidence="3">F5/8 type C domain-containing protein</fullName>
    </recommendedName>
</protein>
<dbReference type="InterPro" id="IPR039331">
    <property type="entry name" value="PAPs-like"/>
</dbReference>